<dbReference type="PANTHER" id="PTHR23320:SF130">
    <property type="entry name" value="TRANSMEMBRANE PROTEIN 212"/>
    <property type="match status" value="1"/>
</dbReference>
<feature type="transmembrane region" description="Helical" evidence="2">
    <location>
        <begin position="43"/>
        <end position="63"/>
    </location>
</feature>
<dbReference type="InterPro" id="IPR030417">
    <property type="entry name" value="MS4A"/>
</dbReference>
<gene>
    <name evidence="3" type="ORF">BRAFLDRAFT_117642</name>
</gene>
<feature type="transmembrane region" description="Helical" evidence="2">
    <location>
        <begin position="107"/>
        <end position="130"/>
    </location>
</feature>
<reference evidence="3" key="1">
    <citation type="journal article" date="2008" name="Nature">
        <title>The amphioxus genome and the evolution of the chordate karyotype.</title>
        <authorList>
            <consortium name="US DOE Joint Genome Institute (JGI-PGF)"/>
            <person name="Putnam N.H."/>
            <person name="Butts T."/>
            <person name="Ferrier D.E.K."/>
            <person name="Furlong R.F."/>
            <person name="Hellsten U."/>
            <person name="Kawashima T."/>
            <person name="Robinson-Rechavi M."/>
            <person name="Shoguchi E."/>
            <person name="Terry A."/>
            <person name="Yu J.-K."/>
            <person name="Benito-Gutierrez E.L."/>
            <person name="Dubchak I."/>
            <person name="Garcia-Fernandez J."/>
            <person name="Gibson-Brown J.J."/>
            <person name="Grigoriev I.V."/>
            <person name="Horton A.C."/>
            <person name="de Jong P.J."/>
            <person name="Jurka J."/>
            <person name="Kapitonov V.V."/>
            <person name="Kohara Y."/>
            <person name="Kuroki Y."/>
            <person name="Lindquist E."/>
            <person name="Lucas S."/>
            <person name="Osoegawa K."/>
            <person name="Pennacchio L.A."/>
            <person name="Salamov A.A."/>
            <person name="Satou Y."/>
            <person name="Sauka-Spengler T."/>
            <person name="Schmutz J."/>
            <person name="Shin-I T."/>
            <person name="Toyoda A."/>
            <person name="Bronner-Fraser M."/>
            <person name="Fujiyama A."/>
            <person name="Holland L.Z."/>
            <person name="Holland P.W.H."/>
            <person name="Satoh N."/>
            <person name="Rokhsar D.S."/>
        </authorList>
    </citation>
    <scope>NUCLEOTIDE SEQUENCE [LARGE SCALE GENOMIC DNA]</scope>
    <source>
        <strain evidence="3">S238N-H82</strain>
        <tissue evidence="3">Testes</tissue>
    </source>
</reference>
<dbReference type="AlphaFoldDB" id="C3ZBM3"/>
<name>C3ZBM3_BRAFL</name>
<dbReference type="EMBL" id="GG666603">
    <property type="protein sequence ID" value="EEN50260.1"/>
    <property type="molecule type" value="Genomic_DNA"/>
</dbReference>
<keyword evidence="2" id="KW-1133">Transmembrane helix</keyword>
<evidence type="ECO:0000256" key="2">
    <source>
        <dbReference type="SAM" id="Phobius"/>
    </source>
</evidence>
<evidence type="ECO:0000313" key="3">
    <source>
        <dbReference type="EMBL" id="EEN50260.1"/>
    </source>
</evidence>
<sequence length="257" mass="27160">MGYNVRAAWCLGILLVLLGCVSLLTGIVGLAVCYGYCAPLTAVVGAPIWSSVMVIAAGALAIASAREPSNGCKKCGDFGYCGTDETAILKVVWYGKEIAEIGEGKKITGFLTCSLLAMVLTLVTWVLGVIDSTLDTSRDDYIRIVDYVIPTAAANNTAAPPPYKTWKDSQAALLIVIIVLAIIEFLLCMIMSIVSCSGLCAGYHGHEAPAIVVYDGTRATALRPGMRAVQQPDGSIKVVKSGKTHESDNPEKEPMNV</sequence>
<keyword evidence="2" id="KW-0812">Transmembrane</keyword>
<keyword evidence="2" id="KW-0472">Membrane</keyword>
<dbReference type="InParanoid" id="C3ZBM3"/>
<protein>
    <submittedName>
        <fullName evidence="3">Uncharacterized protein</fullName>
    </submittedName>
</protein>
<feature type="transmembrane region" description="Helical" evidence="2">
    <location>
        <begin position="171"/>
        <end position="194"/>
    </location>
</feature>
<feature type="compositionally biased region" description="Basic and acidic residues" evidence="1">
    <location>
        <begin position="243"/>
        <end position="257"/>
    </location>
</feature>
<dbReference type="PANTHER" id="PTHR23320">
    <property type="entry name" value="MEMBRANE-SPANNING 4-DOMAINS SUBFAMILY A MS4A -RELATED"/>
    <property type="match status" value="1"/>
</dbReference>
<accession>C3ZBM3</accession>
<dbReference type="PROSITE" id="PS51257">
    <property type="entry name" value="PROKAR_LIPOPROTEIN"/>
    <property type="match status" value="1"/>
</dbReference>
<proteinExistence type="predicted"/>
<evidence type="ECO:0000256" key="1">
    <source>
        <dbReference type="SAM" id="MobiDB-lite"/>
    </source>
</evidence>
<organism>
    <name type="scientific">Branchiostoma floridae</name>
    <name type="common">Florida lancelet</name>
    <name type="synonym">Amphioxus</name>
    <dbReference type="NCBI Taxonomy" id="7739"/>
    <lineage>
        <taxon>Eukaryota</taxon>
        <taxon>Metazoa</taxon>
        <taxon>Chordata</taxon>
        <taxon>Cephalochordata</taxon>
        <taxon>Leptocardii</taxon>
        <taxon>Amphioxiformes</taxon>
        <taxon>Branchiostomatidae</taxon>
        <taxon>Branchiostoma</taxon>
    </lineage>
</organism>
<feature type="region of interest" description="Disordered" evidence="1">
    <location>
        <begin position="237"/>
        <end position="257"/>
    </location>
</feature>